<dbReference type="Proteomes" id="UP000030762">
    <property type="component" value="Unassembled WGS sequence"/>
</dbReference>
<reference evidence="1 2" key="1">
    <citation type="submission" date="2012-04" db="EMBL/GenBank/DDBJ databases">
        <title>The Genome Sequence of Saprolegnia declina VS20.</title>
        <authorList>
            <consortium name="The Broad Institute Genome Sequencing Platform"/>
            <person name="Russ C."/>
            <person name="Nusbaum C."/>
            <person name="Tyler B."/>
            <person name="van West P."/>
            <person name="Dieguez-Uribeondo J."/>
            <person name="de Bruijn I."/>
            <person name="Tripathy S."/>
            <person name="Jiang R."/>
            <person name="Young S.K."/>
            <person name="Zeng Q."/>
            <person name="Gargeya S."/>
            <person name="Fitzgerald M."/>
            <person name="Haas B."/>
            <person name="Abouelleil A."/>
            <person name="Alvarado L."/>
            <person name="Arachchi H.M."/>
            <person name="Berlin A."/>
            <person name="Chapman S.B."/>
            <person name="Goldberg J."/>
            <person name="Griggs A."/>
            <person name="Gujja S."/>
            <person name="Hansen M."/>
            <person name="Howarth C."/>
            <person name="Imamovic A."/>
            <person name="Larimer J."/>
            <person name="McCowen C."/>
            <person name="Montmayeur A."/>
            <person name="Murphy C."/>
            <person name="Neiman D."/>
            <person name="Pearson M."/>
            <person name="Priest M."/>
            <person name="Roberts A."/>
            <person name="Saif S."/>
            <person name="Shea T."/>
            <person name="Sisk P."/>
            <person name="Sykes S."/>
            <person name="Wortman J."/>
            <person name="Nusbaum C."/>
            <person name="Birren B."/>
        </authorList>
    </citation>
    <scope>NUCLEOTIDE SEQUENCE [LARGE SCALE GENOMIC DNA]</scope>
    <source>
        <strain evidence="1 2">VS20</strain>
    </source>
</reference>
<dbReference type="AlphaFoldDB" id="T0RY39"/>
<dbReference type="OMA" id="RENVGRC"/>
<dbReference type="InParanoid" id="T0RY39"/>
<protein>
    <recommendedName>
        <fullName evidence="3">START domain-containing protein</fullName>
    </recommendedName>
</protein>
<evidence type="ECO:0008006" key="3">
    <source>
        <dbReference type="Google" id="ProtNLM"/>
    </source>
</evidence>
<proteinExistence type="predicted"/>
<accession>T0RY39</accession>
<dbReference type="RefSeq" id="XP_008611581.1">
    <property type="nucleotide sequence ID" value="XM_008613359.1"/>
</dbReference>
<sequence>MDAFQPPSLAHVKSKKVKELASLRWQLYALQNQLQHLQAATRAAPSTLLAWRDVANALQDDTAEQLATNKALQRQRRRYQRLCDHLQAWVASTTPRMQAPSPFLEGWRHSHLFAGDEAARAMSYDWLLQQVYHSTDRTFAPLHFPNGRHNAIDVSVTIEDERRLVIHVQTQQVVPYTLEEVSRGLWIAQDTLCQELFALPDDPSTLLSTPHDDIQYTRENVGRCMAHNVLTGRFHEPTRTVICLRSILHDDAYPTAPHMWRFDNKEWNVVEMLEPRLTRVRTYYTIDHPCTAEGFVSLRDLAALRRLDLHDADDHAHLVARLEHISIDKHVQQRQFFMQHLERTLRALTRHASQVPRRGVLAASSACPAVDREREED</sequence>
<dbReference type="EMBL" id="JH767152">
    <property type="protein sequence ID" value="EQC35297.1"/>
    <property type="molecule type" value="Genomic_DNA"/>
</dbReference>
<keyword evidence="2" id="KW-1185">Reference proteome</keyword>
<evidence type="ECO:0000313" key="2">
    <source>
        <dbReference type="Proteomes" id="UP000030762"/>
    </source>
</evidence>
<dbReference type="GeneID" id="19948249"/>
<dbReference type="OrthoDB" id="74544at2759"/>
<gene>
    <name evidence="1" type="ORF">SDRG_07522</name>
</gene>
<name>T0RY39_SAPDV</name>
<organism evidence="1 2">
    <name type="scientific">Saprolegnia diclina (strain VS20)</name>
    <dbReference type="NCBI Taxonomy" id="1156394"/>
    <lineage>
        <taxon>Eukaryota</taxon>
        <taxon>Sar</taxon>
        <taxon>Stramenopiles</taxon>
        <taxon>Oomycota</taxon>
        <taxon>Saprolegniomycetes</taxon>
        <taxon>Saprolegniales</taxon>
        <taxon>Saprolegniaceae</taxon>
        <taxon>Saprolegnia</taxon>
    </lineage>
</organism>
<evidence type="ECO:0000313" key="1">
    <source>
        <dbReference type="EMBL" id="EQC35297.1"/>
    </source>
</evidence>
<dbReference type="VEuPathDB" id="FungiDB:SDRG_07522"/>